<feature type="domain" description="Glycosyltransferase 2-like prokaryotic type" evidence="1">
    <location>
        <begin position="13"/>
        <end position="167"/>
    </location>
</feature>
<organism evidence="2">
    <name type="scientific">marine sediment metagenome</name>
    <dbReference type="NCBI Taxonomy" id="412755"/>
    <lineage>
        <taxon>unclassified sequences</taxon>
        <taxon>metagenomes</taxon>
        <taxon>ecological metagenomes</taxon>
    </lineage>
</organism>
<proteinExistence type="predicted"/>
<accession>X1D095</accession>
<evidence type="ECO:0000313" key="2">
    <source>
        <dbReference type="EMBL" id="GAH01690.1"/>
    </source>
</evidence>
<dbReference type="SUPFAM" id="SSF53448">
    <property type="entry name" value="Nucleotide-diphospho-sugar transferases"/>
    <property type="match status" value="1"/>
</dbReference>
<dbReference type="InterPro" id="IPR029044">
    <property type="entry name" value="Nucleotide-diphossugar_trans"/>
</dbReference>
<dbReference type="EMBL" id="BART01024193">
    <property type="protein sequence ID" value="GAH01690.1"/>
    <property type="molecule type" value="Genomic_DNA"/>
</dbReference>
<comment type="caution">
    <text evidence="2">The sequence shown here is derived from an EMBL/GenBank/DDBJ whole genome shotgun (WGS) entry which is preliminary data.</text>
</comment>
<name>X1D095_9ZZZZ</name>
<gene>
    <name evidence="2" type="ORF">S01H4_43786</name>
</gene>
<reference evidence="2" key="1">
    <citation type="journal article" date="2014" name="Front. Microbiol.">
        <title>High frequency of phylogenetically diverse reductive dehalogenase-homologous genes in deep subseafloor sedimentary metagenomes.</title>
        <authorList>
            <person name="Kawai M."/>
            <person name="Futagami T."/>
            <person name="Toyoda A."/>
            <person name="Takaki Y."/>
            <person name="Nishi S."/>
            <person name="Hori S."/>
            <person name="Arai W."/>
            <person name="Tsubouchi T."/>
            <person name="Morono Y."/>
            <person name="Uchiyama I."/>
            <person name="Ito T."/>
            <person name="Fujiyama A."/>
            <person name="Inagaki F."/>
            <person name="Takami H."/>
        </authorList>
    </citation>
    <scope>NUCLEOTIDE SEQUENCE</scope>
    <source>
        <strain evidence="2">Expedition CK06-06</strain>
    </source>
</reference>
<sequence length="215" mass="25186">EDHKNISEKEEHDALLDIVNSFSSQINIIHIETNFNGCYAPCRLFNIGAKNANGNFLVLTDSECFHLTNVLEGFDLEVNKNPNVYVIAACLNASYNGIVDKFEDFKYEMIMWYQHSKHNNRGLHFCSVISKRLYKKIGGFDERYARGFGYEDNDFLRMIRFNNIPFITKDSIIVVHMKHGYEGIPDKNRLCKINKQHYVNKWRRLNSEKYGKDDK</sequence>
<evidence type="ECO:0000259" key="1">
    <source>
        <dbReference type="Pfam" id="PF10111"/>
    </source>
</evidence>
<dbReference type="Pfam" id="PF10111">
    <property type="entry name" value="Glyco_tranf_2_2"/>
    <property type="match status" value="1"/>
</dbReference>
<feature type="non-terminal residue" evidence="2">
    <location>
        <position position="1"/>
    </location>
</feature>
<dbReference type="Gene3D" id="3.90.550.10">
    <property type="entry name" value="Spore Coat Polysaccharide Biosynthesis Protein SpsA, Chain A"/>
    <property type="match status" value="1"/>
</dbReference>
<dbReference type="AlphaFoldDB" id="X1D095"/>
<protein>
    <recommendedName>
        <fullName evidence="1">Glycosyltransferase 2-like prokaryotic type domain-containing protein</fullName>
    </recommendedName>
</protein>
<dbReference type="InterPro" id="IPR019290">
    <property type="entry name" value="GlycosylTrfase-like_prok"/>
</dbReference>